<proteinExistence type="predicted"/>
<accession>A0ABS6G3B0</accession>
<comment type="caution">
    <text evidence="4">The sequence shown here is derived from an EMBL/GenBank/DDBJ whole genome shotgun (WGS) entry which is preliminary data.</text>
</comment>
<dbReference type="EMBL" id="JAHLQK010000002">
    <property type="protein sequence ID" value="MBU5676123.1"/>
    <property type="molecule type" value="Genomic_DNA"/>
</dbReference>
<feature type="domain" description="CAP-associated" evidence="3">
    <location>
        <begin position="161"/>
        <end position="296"/>
    </location>
</feature>
<dbReference type="CDD" id="cd05379">
    <property type="entry name" value="CAP_bacterial"/>
    <property type="match status" value="1"/>
</dbReference>
<dbReference type="Pfam" id="PF14504">
    <property type="entry name" value="CAP_assoc_N"/>
    <property type="match status" value="1"/>
</dbReference>
<evidence type="ECO:0000313" key="5">
    <source>
        <dbReference type="Proteomes" id="UP000779508"/>
    </source>
</evidence>
<dbReference type="InterPro" id="IPR012854">
    <property type="entry name" value="Cu_amine_oxidase-like_N"/>
</dbReference>
<gene>
    <name evidence="4" type="ORF">KQI88_06810</name>
</gene>
<dbReference type="PANTHER" id="PTHR31157:SF1">
    <property type="entry name" value="SCP DOMAIN-CONTAINING PROTEIN"/>
    <property type="match status" value="1"/>
</dbReference>
<evidence type="ECO:0000259" key="3">
    <source>
        <dbReference type="Pfam" id="PF14504"/>
    </source>
</evidence>
<dbReference type="InterPro" id="IPR029410">
    <property type="entry name" value="CAP_assoc"/>
</dbReference>
<evidence type="ECO:0000259" key="2">
    <source>
        <dbReference type="Pfam" id="PF07833"/>
    </source>
</evidence>
<dbReference type="RefSeq" id="WP_216415600.1">
    <property type="nucleotide sequence ID" value="NZ_JAHLQK010000002.1"/>
</dbReference>
<organism evidence="4 5">
    <name type="scientific">Alkaliphilus flagellatus</name>
    <dbReference type="NCBI Taxonomy" id="2841507"/>
    <lineage>
        <taxon>Bacteria</taxon>
        <taxon>Bacillati</taxon>
        <taxon>Bacillota</taxon>
        <taxon>Clostridia</taxon>
        <taxon>Peptostreptococcales</taxon>
        <taxon>Natronincolaceae</taxon>
        <taxon>Alkaliphilus</taxon>
    </lineage>
</organism>
<protein>
    <submittedName>
        <fullName evidence="4">Copper amine oxidase</fullName>
    </submittedName>
</protein>
<sequence>MRSKSKSLILILLILLTLISSSIFISAQSEVTIKLNNTKISFPDVKPYMDAKAGRVFVPVSFVAERLGAEVKWDQANKAVDIIKDNTNMRFKIGEKRFTLNGINKSMDTVAFLKDERTFVPLRFISESLGIDIEWDQKTYTVSLKERNINKEFVVQGISVGLTEEDLISKLGQPDRKDLSKYGFEWYIYNRDYSKYIQVGVKDKKVVGIYTNVDNWKSTKGIKIGMERAEVERLLGKSLNSVRKGNTVYSIYNVDEKGLYLIDGSYVSIFYDIHENNTVTSLQIIDEDIELGLDGYYGIYSEKLRNSFERQIFDLANVIRVRNGLEPFTWSDDAMISSRKHSQDMADSDYFEHINLKGESPFDRMKKEGITYISAAENIAAGTSDAIETHEGWMNSSEHRNSILGEYKTIGVGGAYNSSSTYKYYYTQNFFTGI</sequence>
<evidence type="ECO:0000259" key="1">
    <source>
        <dbReference type="Pfam" id="PF00188"/>
    </source>
</evidence>
<evidence type="ECO:0000313" key="4">
    <source>
        <dbReference type="EMBL" id="MBU5676123.1"/>
    </source>
</evidence>
<reference evidence="4 5" key="1">
    <citation type="submission" date="2021-06" db="EMBL/GenBank/DDBJ databases">
        <authorList>
            <person name="Sun Q."/>
            <person name="Li D."/>
        </authorList>
    </citation>
    <scope>NUCLEOTIDE SEQUENCE [LARGE SCALE GENOMIC DNA]</scope>
    <source>
        <strain evidence="4 5">MSJ-5</strain>
    </source>
</reference>
<feature type="domain" description="Copper amine oxidase-like N-terminal" evidence="2">
    <location>
        <begin position="35"/>
        <end position="143"/>
    </location>
</feature>
<name>A0ABS6G3B0_9FIRM</name>
<dbReference type="PANTHER" id="PTHR31157">
    <property type="entry name" value="SCP DOMAIN-CONTAINING PROTEIN"/>
    <property type="match status" value="1"/>
</dbReference>
<dbReference type="Proteomes" id="UP000779508">
    <property type="component" value="Unassembled WGS sequence"/>
</dbReference>
<keyword evidence="5" id="KW-1185">Reference proteome</keyword>
<feature type="domain" description="SCP" evidence="1">
    <location>
        <begin position="314"/>
        <end position="430"/>
    </location>
</feature>
<dbReference type="Pfam" id="PF07833">
    <property type="entry name" value="Cu_amine_oxidN1"/>
    <property type="match status" value="1"/>
</dbReference>
<dbReference type="Pfam" id="PF00188">
    <property type="entry name" value="CAP"/>
    <property type="match status" value="1"/>
</dbReference>
<dbReference type="InterPro" id="IPR014044">
    <property type="entry name" value="CAP_dom"/>
</dbReference>